<accession>A0ABM3QSD4</accession>
<gene>
    <name evidence="3" type="primary">LOC130459091</name>
</gene>
<feature type="region of interest" description="Disordered" evidence="1">
    <location>
        <begin position="333"/>
        <end position="365"/>
    </location>
</feature>
<evidence type="ECO:0000313" key="3">
    <source>
        <dbReference type="RefSeq" id="XP_056686274.1"/>
    </source>
</evidence>
<dbReference type="PANTHER" id="PTHR34835">
    <property type="entry name" value="OS07G0283600 PROTEIN-RELATED"/>
    <property type="match status" value="1"/>
</dbReference>
<keyword evidence="2" id="KW-1185">Reference proteome</keyword>
<evidence type="ECO:0000313" key="2">
    <source>
        <dbReference type="Proteomes" id="UP000813463"/>
    </source>
</evidence>
<dbReference type="Proteomes" id="UP000813463">
    <property type="component" value="Chromosome 5"/>
</dbReference>
<evidence type="ECO:0000256" key="1">
    <source>
        <dbReference type="SAM" id="MobiDB-lite"/>
    </source>
</evidence>
<reference evidence="2" key="1">
    <citation type="journal article" date="2021" name="Nat. Commun.">
        <title>Genomic analyses provide insights into spinach domestication and the genetic basis of agronomic traits.</title>
        <authorList>
            <person name="Cai X."/>
            <person name="Sun X."/>
            <person name="Xu C."/>
            <person name="Sun H."/>
            <person name="Wang X."/>
            <person name="Ge C."/>
            <person name="Zhang Z."/>
            <person name="Wang Q."/>
            <person name="Fei Z."/>
            <person name="Jiao C."/>
            <person name="Wang Q."/>
        </authorList>
    </citation>
    <scope>NUCLEOTIDE SEQUENCE [LARGE SCALE GENOMIC DNA]</scope>
    <source>
        <strain evidence="2">cv. Varoflay</strain>
    </source>
</reference>
<reference evidence="3" key="2">
    <citation type="submission" date="2025-08" db="UniProtKB">
        <authorList>
            <consortium name="RefSeq"/>
        </authorList>
    </citation>
    <scope>IDENTIFICATION</scope>
    <source>
        <tissue evidence="3">Leaf</tissue>
    </source>
</reference>
<name>A0ABM3QSD4_SPIOL</name>
<protein>
    <submittedName>
        <fullName evidence="3">Uncharacterized protein isoform X1</fullName>
    </submittedName>
</protein>
<dbReference type="RefSeq" id="XP_056686274.1">
    <property type="nucleotide sequence ID" value="XM_056830296.1"/>
</dbReference>
<organism evidence="2 3">
    <name type="scientific">Spinacia oleracea</name>
    <name type="common">Spinach</name>
    <dbReference type="NCBI Taxonomy" id="3562"/>
    <lineage>
        <taxon>Eukaryota</taxon>
        <taxon>Viridiplantae</taxon>
        <taxon>Streptophyta</taxon>
        <taxon>Embryophyta</taxon>
        <taxon>Tracheophyta</taxon>
        <taxon>Spermatophyta</taxon>
        <taxon>Magnoliopsida</taxon>
        <taxon>eudicotyledons</taxon>
        <taxon>Gunneridae</taxon>
        <taxon>Pentapetalae</taxon>
        <taxon>Caryophyllales</taxon>
        <taxon>Chenopodiaceae</taxon>
        <taxon>Chenopodioideae</taxon>
        <taxon>Anserineae</taxon>
        <taxon>Spinacia</taxon>
    </lineage>
</organism>
<feature type="region of interest" description="Disordered" evidence="1">
    <location>
        <begin position="1"/>
        <end position="44"/>
    </location>
</feature>
<proteinExistence type="predicted"/>
<sequence length="399" mass="45320">MARSKNKRAKTLHKSAGAQDDEDSRDDREKKKRKRASNLSADVKSPSSVVRPIVTRCRPCTLEKVVSGLTQLQQLDVVEVGFGGLLGLQMKRMVRSILPWLVNSFNGVSCMFSISKGKEFVVTKFDVHDVFCLPMGGGVEIPELKVNRLCPQEDEALKAEWRRRFDVPDNQGISLCKLEARMKQLADGGDEFKRCFVIHALSSLLVPTSNRTVNLKLLKAVEDVNRIRKYDWCSYVLKRLKKVVVEYKKMTTQKHVSGCLLLLQILYFHRLKFQGHVENSGLPLIQHWTDLKVKERISLELKAGGFGKGLLDKVTYPVSDMLHLNQEAQVETCDEDEANDGPPSNNADEGETDIATGGPSPNPTARVLESGIPIPQWWWCFQCECWSPWRCWYRKVRSF</sequence>
<dbReference type="GeneID" id="130459091"/>
<dbReference type="PANTHER" id="PTHR34835:SF34">
    <property type="entry name" value="OS08G0555500 PROTEIN"/>
    <property type="match status" value="1"/>
</dbReference>
<feature type="compositionally biased region" description="Basic residues" evidence="1">
    <location>
        <begin position="1"/>
        <end position="13"/>
    </location>
</feature>